<dbReference type="CDD" id="cd11285">
    <property type="entry name" value="ADF_Twf-N_like"/>
    <property type="match status" value="1"/>
</dbReference>
<evidence type="ECO:0000256" key="4">
    <source>
        <dbReference type="ARBA" id="ARBA00022737"/>
    </source>
</evidence>
<name>A0A9N9F8Y8_9GLOM</name>
<comment type="caution">
    <text evidence="9">The sequence shown here is derived from an EMBL/GenBank/DDBJ whole genome shotgun (WGS) entry which is preliminary data.</text>
</comment>
<accession>A0A9N9F8Y8</accession>
<dbReference type="PROSITE" id="PS51263">
    <property type="entry name" value="ADF_H"/>
    <property type="match status" value="1"/>
</dbReference>
<keyword evidence="6" id="KW-0206">Cytoskeleton</keyword>
<keyword evidence="5" id="KW-0009">Actin-binding</keyword>
<dbReference type="PANTHER" id="PTHR13759:SF1">
    <property type="entry name" value="TWINFILIN"/>
    <property type="match status" value="1"/>
</dbReference>
<dbReference type="FunFam" id="3.40.20.10:FF:000042">
    <property type="entry name" value="Actin depolymerizing protein"/>
    <property type="match status" value="1"/>
</dbReference>
<evidence type="ECO:0000256" key="1">
    <source>
        <dbReference type="ARBA" id="ARBA00004245"/>
    </source>
</evidence>
<dbReference type="Gene3D" id="3.40.20.10">
    <property type="entry name" value="Severin"/>
    <property type="match status" value="2"/>
</dbReference>
<dbReference type="Pfam" id="PF00241">
    <property type="entry name" value="Cofilin_ADF"/>
    <property type="match status" value="2"/>
</dbReference>
<comment type="similarity">
    <text evidence="2">Belongs to the actin-binding proteins ADF family. Twinfilin subfamily.</text>
</comment>
<reference evidence="9" key="1">
    <citation type="submission" date="2021-06" db="EMBL/GenBank/DDBJ databases">
        <authorList>
            <person name="Kallberg Y."/>
            <person name="Tangrot J."/>
            <person name="Rosling A."/>
        </authorList>
    </citation>
    <scope>NUCLEOTIDE SEQUENCE</scope>
    <source>
        <strain evidence="9">AZ414A</strain>
    </source>
</reference>
<dbReference type="GO" id="GO:0005737">
    <property type="term" value="C:cytoplasm"/>
    <property type="evidence" value="ECO:0007669"/>
    <property type="project" value="TreeGrafter"/>
</dbReference>
<keyword evidence="10" id="KW-1185">Reference proteome</keyword>
<protein>
    <submittedName>
        <fullName evidence="9">2606_t:CDS:1</fullName>
    </submittedName>
</protein>
<dbReference type="InterPro" id="IPR029006">
    <property type="entry name" value="ADF-H/Gelsolin-like_dom_sf"/>
</dbReference>
<dbReference type="GO" id="GO:0051015">
    <property type="term" value="F:actin filament binding"/>
    <property type="evidence" value="ECO:0007669"/>
    <property type="project" value="TreeGrafter"/>
</dbReference>
<gene>
    <name evidence="9" type="ORF">DEBURN_LOCUS5497</name>
</gene>
<keyword evidence="3" id="KW-0963">Cytoplasm</keyword>
<dbReference type="GO" id="GO:0030042">
    <property type="term" value="P:actin filament depolymerization"/>
    <property type="evidence" value="ECO:0007669"/>
    <property type="project" value="TreeGrafter"/>
</dbReference>
<dbReference type="EMBL" id="CAJVPK010000493">
    <property type="protein sequence ID" value="CAG8517611.1"/>
    <property type="molecule type" value="Genomic_DNA"/>
</dbReference>
<evidence type="ECO:0000256" key="3">
    <source>
        <dbReference type="ARBA" id="ARBA00022490"/>
    </source>
</evidence>
<dbReference type="Proteomes" id="UP000789706">
    <property type="component" value="Unassembled WGS sequence"/>
</dbReference>
<evidence type="ECO:0000259" key="8">
    <source>
        <dbReference type="PROSITE" id="PS51263"/>
    </source>
</evidence>
<dbReference type="InterPro" id="IPR002108">
    <property type="entry name" value="ADF-H"/>
</dbReference>
<dbReference type="GO" id="GO:0003785">
    <property type="term" value="F:actin monomer binding"/>
    <property type="evidence" value="ECO:0007669"/>
    <property type="project" value="TreeGrafter"/>
</dbReference>
<dbReference type="InterPro" id="IPR028458">
    <property type="entry name" value="Twinfilin"/>
</dbReference>
<comment type="subcellular location">
    <subcellularLocation>
        <location evidence="1">Cytoplasm</location>
        <location evidence="1">Cytoskeleton</location>
    </subcellularLocation>
</comment>
<dbReference type="AlphaFoldDB" id="A0A9N9F8Y8"/>
<dbReference type="GO" id="GO:0051016">
    <property type="term" value="P:barbed-end actin filament capping"/>
    <property type="evidence" value="ECO:0007669"/>
    <property type="project" value="TreeGrafter"/>
</dbReference>
<sequence length="303" mass="33599">MTHQSGIRVSQELADLFTNAVANGDLRIIRVSIINESLVSNGTQNVTGLWDSVREFLDEANPCYILYRLDSKSSSGNYEWLFLAYVPDNAKVRDKMLYASTRASLTKDLGDTRFVDSMYGTAIGYQKHKQHQQAEAPLTQREKELAEIRVAEANANSYSTSARKSHITGIAFPISDEAINAIKSLGKESNFVQLSLDIANEKILLASADKIEIDDLAKSLPTDSPRFSFFAYDHNFEGQNFESIVIALGESEANLTIDKKLETNDPSDLTKSYIMGELHPVSETPVKMFSRPRPPGRRGPGGV</sequence>
<comment type="subunit">
    <text evidence="7">Interacts with G-actin; ADP-actin form.</text>
</comment>
<dbReference type="GO" id="GO:0005884">
    <property type="term" value="C:actin filament"/>
    <property type="evidence" value="ECO:0007669"/>
    <property type="project" value="TreeGrafter"/>
</dbReference>
<dbReference type="SUPFAM" id="SSF55753">
    <property type="entry name" value="Actin depolymerizing proteins"/>
    <property type="match status" value="2"/>
</dbReference>
<feature type="domain" description="ADF-H" evidence="8">
    <location>
        <begin position="6"/>
        <end position="143"/>
    </location>
</feature>
<dbReference type="PANTHER" id="PTHR13759">
    <property type="entry name" value="TWINFILIN"/>
    <property type="match status" value="1"/>
</dbReference>
<evidence type="ECO:0000313" key="9">
    <source>
        <dbReference type="EMBL" id="CAG8517611.1"/>
    </source>
</evidence>
<dbReference type="SMART" id="SM00102">
    <property type="entry name" value="ADF"/>
    <property type="match status" value="2"/>
</dbReference>
<evidence type="ECO:0000256" key="5">
    <source>
        <dbReference type="ARBA" id="ARBA00023203"/>
    </source>
</evidence>
<keyword evidence="4" id="KW-0677">Repeat</keyword>
<dbReference type="OrthoDB" id="10006997at2759"/>
<evidence type="ECO:0000256" key="7">
    <source>
        <dbReference type="ARBA" id="ARBA00038532"/>
    </source>
</evidence>
<evidence type="ECO:0000256" key="6">
    <source>
        <dbReference type="ARBA" id="ARBA00023212"/>
    </source>
</evidence>
<organism evidence="9 10">
    <name type="scientific">Diversispora eburnea</name>
    <dbReference type="NCBI Taxonomy" id="1213867"/>
    <lineage>
        <taxon>Eukaryota</taxon>
        <taxon>Fungi</taxon>
        <taxon>Fungi incertae sedis</taxon>
        <taxon>Mucoromycota</taxon>
        <taxon>Glomeromycotina</taxon>
        <taxon>Glomeromycetes</taxon>
        <taxon>Diversisporales</taxon>
        <taxon>Diversisporaceae</taxon>
        <taxon>Diversispora</taxon>
    </lineage>
</organism>
<evidence type="ECO:0000313" key="10">
    <source>
        <dbReference type="Proteomes" id="UP000789706"/>
    </source>
</evidence>
<evidence type="ECO:0000256" key="2">
    <source>
        <dbReference type="ARBA" id="ARBA00009557"/>
    </source>
</evidence>
<proteinExistence type="inferred from homology"/>